<feature type="compositionally biased region" description="Polar residues" evidence="6">
    <location>
        <begin position="658"/>
        <end position="670"/>
    </location>
</feature>
<feature type="compositionally biased region" description="Polar residues" evidence="6">
    <location>
        <begin position="40"/>
        <end position="57"/>
    </location>
</feature>
<name>A0A1X7RLQ7_ZYMT9</name>
<feature type="region of interest" description="Disordered" evidence="6">
    <location>
        <begin position="366"/>
        <end position="556"/>
    </location>
</feature>
<feature type="region of interest" description="Disordered" evidence="6">
    <location>
        <begin position="1206"/>
        <end position="1230"/>
    </location>
</feature>
<feature type="region of interest" description="Disordered" evidence="6">
    <location>
        <begin position="2081"/>
        <end position="2155"/>
    </location>
</feature>
<keyword evidence="5" id="KW-0539">Nucleus</keyword>
<feature type="compositionally biased region" description="Basic and acidic residues" evidence="6">
    <location>
        <begin position="647"/>
        <end position="657"/>
    </location>
</feature>
<feature type="compositionally biased region" description="Acidic residues" evidence="6">
    <location>
        <begin position="2100"/>
        <end position="2125"/>
    </location>
</feature>
<dbReference type="InterPro" id="IPR046488">
    <property type="entry name" value="Sfc3/Tfc3_C"/>
</dbReference>
<dbReference type="GO" id="GO:0006384">
    <property type="term" value="P:transcription initiation at RNA polymerase III promoter"/>
    <property type="evidence" value="ECO:0007669"/>
    <property type="project" value="InterPro"/>
</dbReference>
<dbReference type="Pfam" id="PF04182">
    <property type="entry name" value="B-block_TFIIIC"/>
    <property type="match status" value="1"/>
</dbReference>
<comment type="subcellular location">
    <subcellularLocation>
        <location evidence="1">Nucleus</location>
    </subcellularLocation>
</comment>
<gene>
    <name evidence="9" type="ORF">ZT3D7_G3299</name>
</gene>
<dbReference type="GO" id="GO:0000127">
    <property type="term" value="C:transcription factor TFIIIC complex"/>
    <property type="evidence" value="ECO:0007669"/>
    <property type="project" value="InterPro"/>
</dbReference>
<sequence>MEELIEKLVDEIGLAGDNGVAASRLGPIVRTYYEEKNKSTESAQNQPRNEDSNSTGIAQDEPTVVDEPLLLSIIDQLAQHEHIEVKPDESQPENASPLQSTLYASEEQVWKSITGHGIDTARIPIRQWELLLVIAAAGRAGITQPTATRQTDQDKRSVPLRTDRLTENGYITKEPVSASGQKTSFLRLKRFAGEQVTQGTDPMIIGSKKPMIFYSSWFDETMRMLRENGGIKTMDDLRTGIGIHAMSRETKIYLRAIHRLAENGCIRRLTARVQDAEGNLVSMRTGPPRTARAIQLLREPNNEDRIAWTRHGNVKDKIDSDSDADGDAEAFGENGAGGDGNAAESGTQRDPDSIAAVHLTKRMRIRQKAQEKAKAKSRAKKAAGRKMSKRGPYKKRDKDLDEDIVDDDEELIFDDDADDDVEDGADDDIEDDEGQPSEMNTMPSTRKRRSSGKRVSYLVPTAEELDSGSESEKAGEPDADQALMTTPSGKRQRKKTAKAAEYETLLADRGHRRTRRMSTPDDDLAVDTNSPQPVDEDDAAPHANSESNSANPAMLPNAYPYISILDDALEFTPLDSDGNIGPSLGSDWRLPGDANSKRRGPRGPYRKKDAASRGNVPKVKKRTEIPEEEYEEFDKFAQLTAERKIRSELSSSRKRDATQAQLSTSPQRSVKTARLTPTEAPSMPTEDLPADRVAFLKSAILTRSEPGIYINPPGARNLKLENFVSRGRPRNTLIAVIKTERLREMEWFEDVGGPRFAPKSSRRRTARIGAGLDVKKGQELVVPPVQGRDAGLVQEPATPAVQRPVTLQVQEPVAPRVQELDAGQVQQSATPAAQKPVAPPPQEATAPATQQVVSISVPQPVEPPSQASNEVTDAPIQESAASPVRTSNEAPSGPPKKKQKRNPIPNAAAAFTGVGAFQASVPASSGSERATQATFPGPTTTQTKFVEPGTYSRFRLGQGSVQPTESSSTFSNPVENEASPMFGVLLNDRPRPPIAPGTPAAPNAFPTQRSSAQAALNALAGTKSGTLMSTEKPNANPPATYPTHGGPSAPSLVYPTAVNPTPATQITATATAYTAHPPFPIESNQPTLNPPPAFTHPPLLPIDDDDILFKIFPSPATRLTALNNEIAALQKERGRKPEKDRVRMEALIREQFRSRQDALNGFESWVGEELKWLEAKEGEEELSREEKGRVELLRQHFAALAEKEGAGMGADPPVTPAKSTTAGAVSSGGNTLSTKQSLIVKFPSPRGKLTAATNSANAEPAPSDGPTMDILTPAQASVTATPVVEGSAANATVTQQSSEPPQKVETFNKEYVLAHPGEDFYHRGFGRYSRGKKPVGGAKTAKVVKTTPNGAQSPVPAPQVDLSLTTAGTSTSLAQSADTTARPPAAVNETPAVQTSTVPTSTATIATPLHGQAGYAPPPTYDKAYVDARPFEEFYHRGGGRYCKGPKPKQLKHRPKWDVAISTKAASGPSVLSAEAQSHPAMAATGKNVDQPTASAPIVGTLAKPGTSAVEPEKDTAAGAADQSASTVNTSLSAANGASFVTDEVNDSQSPAGLTPIPPLPKVAVEPPRTTMAGGVPTYTYDYVLAHPDEIFHNRGNGNYARGPHPANIAYVAYAGRNNPSASTPHIPGVAEKPPSTSKSGEALFSAAYVNSHPDETFHHRGGGRWARGMPPASSALRTTVRGPGGRKDALTGARPAKRSTATPRAPVFGTPRPAVVVATPVQVSPLLNIFRPYSQSSTPVAQKPDAAVVAGTDGAVKDTDEVAAEDLEMSITDNAEAGNEDAEGDADIDAGIPALDQDTTIDPEWAPTADIEEDDPMIEDEWTPSGSTPRKYPRKPPRPAGVNPIQDFPLDESVIVKSNLVSVVVPTANPAPVPQRIFKKKPLKARDHGSSSDGSESDGDVSAEQAKMQGSMQLASYRHDLHAAMQPKTDKSRISRRLRFDVPRHKKSFSEYISSLVDHYERQHAALLMCPAQVFYENSGTFATVAIVAPSQPAKPMEDQFQDVAEKPSAARTGGRKLRPLLPAEQGMLVKLNVPNLESLDLDSSDSSSNEQTELQERSVTTLGANQVAGTKISKITGKAKRAYNRKPKQVSFQQPLDDAGEDPSFVEDDAALEESEEMDDSDAASDGPGPDAASKLARKRRQQPKLASGDIRKRDRQSGALFKDGDRLVVAYALVASLCGGINQDRLNWNLVAHALSFRYDGEFLRRRWVHVRRNRTEEVQKIRDAIHEPFLEAYESNKLPRVDFANLANTDWPALFDWVFEHITPLVPATGTTGPRQRVEQPKQPDLLATRAAVIENFQIEEPAAPYSLRLDEYFAATTDVARKYLATNFHYGVPLTRQLKPGDEAIDNLLLLKSWVRAVAVTKARYYNAEAAAKKLRMFNPNLLQKVTTWMIENHIFAQEKKGRHLPGRNFQVHNDVLAQFRRWPARPDESRFLRFVAQAWSTISAHFEYNNTLDLIPAATDPEYLVLTNMVAQGLIRVKTMLPAITDDFDAPFPRLSPWGYCGDSYETKKVDMSRLRFPIVYEKTPNFSPHHGLRANVPIPLYPPLPFPGEQTLGPRIPFWVDIHGNLIHDVWDMVLRSLLHLLVFRPGVTPRGMAVFHGEKLWEWEILLALGWLERTGVAVRDRRGGWAAGPLWFCAFSRDVAVWEGPEV</sequence>
<feature type="compositionally biased region" description="Polar residues" evidence="6">
    <location>
        <begin position="1217"/>
        <end position="1230"/>
    </location>
</feature>
<dbReference type="GO" id="GO:0005634">
    <property type="term" value="C:nucleus"/>
    <property type="evidence" value="ECO:0007669"/>
    <property type="project" value="UniProtKB-SubCell"/>
</dbReference>
<feature type="region of interest" description="Disordered" evidence="6">
    <location>
        <begin position="1873"/>
        <end position="1909"/>
    </location>
</feature>
<feature type="region of interest" description="Disordered" evidence="6">
    <location>
        <begin position="1504"/>
        <end position="1526"/>
    </location>
</feature>
<feature type="region of interest" description="Disordered" evidence="6">
    <location>
        <begin position="315"/>
        <end position="351"/>
    </location>
</feature>
<evidence type="ECO:0000259" key="7">
    <source>
        <dbReference type="Pfam" id="PF04182"/>
    </source>
</evidence>
<dbReference type="GO" id="GO:0042791">
    <property type="term" value="P:5S class rRNA transcription by RNA polymerase III"/>
    <property type="evidence" value="ECO:0007669"/>
    <property type="project" value="TreeGrafter"/>
</dbReference>
<organism evidence="9 10">
    <name type="scientific">Zymoseptoria tritici (strain ST99CH_3D7)</name>
    <dbReference type="NCBI Taxonomy" id="1276538"/>
    <lineage>
        <taxon>Eukaryota</taxon>
        <taxon>Fungi</taxon>
        <taxon>Dikarya</taxon>
        <taxon>Ascomycota</taxon>
        <taxon>Pezizomycotina</taxon>
        <taxon>Dothideomycetes</taxon>
        <taxon>Dothideomycetidae</taxon>
        <taxon>Mycosphaerellales</taxon>
        <taxon>Mycosphaerellaceae</taxon>
        <taxon>Zymoseptoria</taxon>
    </lineage>
</organism>
<dbReference type="Proteomes" id="UP000215127">
    <property type="component" value="Chromosome 2"/>
</dbReference>
<evidence type="ECO:0000256" key="6">
    <source>
        <dbReference type="SAM" id="MobiDB-lite"/>
    </source>
</evidence>
<feature type="compositionally biased region" description="Low complexity" evidence="6">
    <location>
        <begin position="2126"/>
        <end position="2136"/>
    </location>
</feature>
<feature type="region of interest" description="Disordered" evidence="6">
    <location>
        <begin position="1665"/>
        <end position="1708"/>
    </location>
</feature>
<evidence type="ECO:0000313" key="10">
    <source>
        <dbReference type="Proteomes" id="UP000215127"/>
    </source>
</evidence>
<evidence type="ECO:0000256" key="4">
    <source>
        <dbReference type="ARBA" id="ARBA00023163"/>
    </source>
</evidence>
<reference evidence="9 10" key="1">
    <citation type="submission" date="2016-06" db="EMBL/GenBank/DDBJ databases">
        <authorList>
            <person name="Kjaerup R.B."/>
            <person name="Dalgaard T.S."/>
            <person name="Juul-Madsen H.R."/>
        </authorList>
    </citation>
    <scope>NUCLEOTIDE SEQUENCE [LARGE SCALE GENOMIC DNA]</scope>
</reference>
<keyword evidence="4" id="KW-0804">Transcription</keyword>
<feature type="compositionally biased region" description="Acidic residues" evidence="6">
    <location>
        <begin position="1811"/>
        <end position="1823"/>
    </location>
</feature>
<dbReference type="STRING" id="1276538.A0A1X7RLQ7"/>
<protein>
    <submittedName>
        <fullName evidence="9">Uncharacterized protein</fullName>
    </submittedName>
</protein>
<dbReference type="EMBL" id="LT853693">
    <property type="protein sequence ID" value="SMQ48150.1"/>
    <property type="molecule type" value="Genomic_DNA"/>
</dbReference>
<feature type="region of interest" description="Disordered" evidence="6">
    <location>
        <begin position="647"/>
        <end position="687"/>
    </location>
</feature>
<feature type="compositionally biased region" description="Basic residues" evidence="6">
    <location>
        <begin position="375"/>
        <end position="393"/>
    </location>
</feature>
<dbReference type="Pfam" id="PF20222">
    <property type="entry name" value="DUF6581"/>
    <property type="match status" value="1"/>
</dbReference>
<feature type="compositionally biased region" description="Acidic residues" evidence="6">
    <location>
        <begin position="1779"/>
        <end position="1789"/>
    </location>
</feature>
<feature type="compositionally biased region" description="Acidic residues" evidence="6">
    <location>
        <begin position="400"/>
        <end position="435"/>
    </location>
</feature>
<dbReference type="PANTHER" id="PTHR15180">
    <property type="entry name" value="GENERAL TRANSCRIPTION FACTOR 3C POLYPEPTIDE 1"/>
    <property type="match status" value="1"/>
</dbReference>
<feature type="region of interest" description="Disordered" evidence="6">
    <location>
        <begin position="1775"/>
        <end position="1845"/>
    </location>
</feature>
<feature type="compositionally biased region" description="Acidic residues" evidence="6">
    <location>
        <begin position="321"/>
        <end position="330"/>
    </location>
</feature>
<feature type="domain" description="Transcription factor tau subunit sfc3/Tfc3 C-terminal" evidence="8">
    <location>
        <begin position="2165"/>
        <end position="2601"/>
    </location>
</feature>
<evidence type="ECO:0000256" key="5">
    <source>
        <dbReference type="ARBA" id="ARBA00023242"/>
    </source>
</evidence>
<feature type="domain" description="B-block binding subunit of TFIIIC" evidence="7">
    <location>
        <begin position="127"/>
        <end position="192"/>
    </location>
</feature>
<evidence type="ECO:0000256" key="3">
    <source>
        <dbReference type="ARBA" id="ARBA00023125"/>
    </source>
</evidence>
<dbReference type="InterPro" id="IPR007309">
    <property type="entry name" value="TFIIIC_Bblock-bd"/>
</dbReference>
<feature type="compositionally biased region" description="Polar residues" evidence="6">
    <location>
        <begin position="959"/>
        <end position="974"/>
    </location>
</feature>
<dbReference type="GO" id="GO:0003677">
    <property type="term" value="F:DNA binding"/>
    <property type="evidence" value="ECO:0007669"/>
    <property type="project" value="UniProtKB-KW"/>
</dbReference>
<keyword evidence="3" id="KW-0238">DNA-binding</keyword>
<feature type="region of interest" description="Disordered" evidence="6">
    <location>
        <begin position="2041"/>
        <end position="2064"/>
    </location>
</feature>
<accession>A0A1X7RLQ7</accession>
<evidence type="ECO:0000313" key="9">
    <source>
        <dbReference type="EMBL" id="SMQ48150.1"/>
    </source>
</evidence>
<feature type="region of interest" description="Disordered" evidence="6">
    <location>
        <begin position="581"/>
        <end position="623"/>
    </location>
</feature>
<feature type="compositionally biased region" description="Polar residues" evidence="6">
    <location>
        <begin position="921"/>
        <end position="944"/>
    </location>
</feature>
<feature type="region of interest" description="Disordered" evidence="6">
    <location>
        <begin position="1543"/>
        <end position="1569"/>
    </location>
</feature>
<feature type="compositionally biased region" description="Basic residues" evidence="6">
    <location>
        <begin position="2081"/>
        <end position="2090"/>
    </location>
</feature>
<proteinExistence type="predicted"/>
<feature type="compositionally biased region" description="Basic and acidic residues" evidence="6">
    <location>
        <begin position="498"/>
        <end position="509"/>
    </location>
</feature>
<evidence type="ECO:0000256" key="2">
    <source>
        <dbReference type="ARBA" id="ARBA00022553"/>
    </source>
</evidence>
<dbReference type="InterPro" id="IPR044210">
    <property type="entry name" value="Tfc3-like"/>
</dbReference>
<feature type="region of interest" description="Disordered" evidence="6">
    <location>
        <begin position="36"/>
        <end position="59"/>
    </location>
</feature>
<feature type="compositionally biased region" description="Low complexity" evidence="6">
    <location>
        <begin position="843"/>
        <end position="868"/>
    </location>
</feature>
<evidence type="ECO:0000256" key="1">
    <source>
        <dbReference type="ARBA" id="ARBA00004123"/>
    </source>
</evidence>
<feature type="region of interest" description="Disordered" evidence="6">
    <location>
        <begin position="821"/>
        <end position="976"/>
    </location>
</feature>
<keyword evidence="10" id="KW-1185">Reference proteome</keyword>
<keyword evidence="2" id="KW-0597">Phosphoprotein</keyword>
<evidence type="ECO:0000259" key="8">
    <source>
        <dbReference type="Pfam" id="PF20222"/>
    </source>
</evidence>
<dbReference type="PANTHER" id="PTHR15180:SF1">
    <property type="entry name" value="GENERAL TRANSCRIPTION FACTOR 3C POLYPEPTIDE 1"/>
    <property type="match status" value="1"/>
</dbReference>